<evidence type="ECO:0000256" key="15">
    <source>
        <dbReference type="PIRSR" id="PIRSR006337-1"/>
    </source>
</evidence>
<dbReference type="Pfam" id="PF00128">
    <property type="entry name" value="Alpha-amylase"/>
    <property type="match status" value="1"/>
</dbReference>
<reference evidence="18" key="1">
    <citation type="submission" date="2020-12" db="EMBL/GenBank/DDBJ databases">
        <title>Geomonas sp. Red875, isolated from river sediment.</title>
        <authorList>
            <person name="Xu Z."/>
            <person name="Zhang Z."/>
            <person name="Masuda Y."/>
            <person name="Itoh H."/>
            <person name="Senoo K."/>
        </authorList>
    </citation>
    <scope>NUCLEOTIDE SEQUENCE</scope>
    <source>
        <strain evidence="18">Red875</strain>
    </source>
</reference>
<keyword evidence="19" id="KW-1185">Reference proteome</keyword>
<dbReference type="UniPathway" id="UPA00299"/>
<gene>
    <name evidence="18" type="primary">treZ</name>
    <name evidence="18" type="ORF">JFN93_24095</name>
</gene>
<feature type="active site" description="Proton donor" evidence="15">
    <location>
        <position position="301"/>
    </location>
</feature>
<protein>
    <recommendedName>
        <fullName evidence="5 13">Malto-oligosyltrehalose trehalohydrolase</fullName>
        <shortName evidence="14">MTHase</shortName>
        <ecNumber evidence="4 13">3.2.1.141</ecNumber>
    </recommendedName>
    <alternativeName>
        <fullName evidence="11 14">4-alpha-D-((1-&gt;4)-alpha-D-glucano)trehalose trehalohydrolase</fullName>
    </alternativeName>
    <alternativeName>
        <fullName evidence="10 14">Maltooligosyl trehalose trehalohydrolase</fullName>
    </alternativeName>
</protein>
<keyword evidence="8" id="KW-0119">Carbohydrate metabolism</keyword>
<dbReference type="SMART" id="SM00642">
    <property type="entry name" value="Aamy"/>
    <property type="match status" value="1"/>
</dbReference>
<dbReference type="SUPFAM" id="SSF81296">
    <property type="entry name" value="E set domains"/>
    <property type="match status" value="1"/>
</dbReference>
<comment type="pathway">
    <text evidence="2 14">Glycan biosynthesis; trehalose biosynthesis.</text>
</comment>
<proteinExistence type="inferred from homology"/>
<comment type="caution">
    <text evidence="18">The sequence shown here is derived from an EMBL/GenBank/DDBJ whole genome shotgun (WGS) entry which is preliminary data.</text>
</comment>
<evidence type="ECO:0000256" key="4">
    <source>
        <dbReference type="ARBA" id="ARBA00012268"/>
    </source>
</evidence>
<dbReference type="Pfam" id="PF02922">
    <property type="entry name" value="CBM_48"/>
    <property type="match status" value="1"/>
</dbReference>
<evidence type="ECO:0000259" key="17">
    <source>
        <dbReference type="SMART" id="SM00642"/>
    </source>
</evidence>
<comment type="subcellular location">
    <subcellularLocation>
        <location evidence="1 15">Cytoplasm</location>
    </subcellularLocation>
</comment>
<dbReference type="Gene3D" id="2.60.40.10">
    <property type="entry name" value="Immunoglobulins"/>
    <property type="match status" value="1"/>
</dbReference>
<organism evidence="18 19">
    <name type="scientific">Geomesophilobacter sediminis</name>
    <dbReference type="NCBI Taxonomy" id="2798584"/>
    <lineage>
        <taxon>Bacteria</taxon>
        <taxon>Pseudomonadati</taxon>
        <taxon>Thermodesulfobacteriota</taxon>
        <taxon>Desulfuromonadia</taxon>
        <taxon>Geobacterales</taxon>
        <taxon>Geobacteraceae</taxon>
        <taxon>Geomesophilobacter</taxon>
    </lineage>
</organism>
<evidence type="ECO:0000256" key="8">
    <source>
        <dbReference type="ARBA" id="ARBA00023277"/>
    </source>
</evidence>
<dbReference type="InterPro" id="IPR014756">
    <property type="entry name" value="Ig_E-set"/>
</dbReference>
<evidence type="ECO:0000256" key="3">
    <source>
        <dbReference type="ARBA" id="ARBA00008061"/>
    </source>
</evidence>
<evidence type="ECO:0000313" key="18">
    <source>
        <dbReference type="EMBL" id="MBJ6727802.1"/>
    </source>
</evidence>
<evidence type="ECO:0000256" key="11">
    <source>
        <dbReference type="ARBA" id="ARBA00033284"/>
    </source>
</evidence>
<evidence type="ECO:0000256" key="1">
    <source>
        <dbReference type="ARBA" id="ARBA00004496"/>
    </source>
</evidence>
<dbReference type="InterPro" id="IPR044901">
    <property type="entry name" value="Trehalose_TreZ_E-set_sf"/>
</dbReference>
<dbReference type="PIRSF" id="PIRSF006337">
    <property type="entry name" value="Trehalose_TreZ"/>
    <property type="match status" value="1"/>
</dbReference>
<dbReference type="SUPFAM" id="SSF51445">
    <property type="entry name" value="(Trans)glycosidases"/>
    <property type="match status" value="1"/>
</dbReference>
<accession>A0A8J7M360</accession>
<dbReference type="InterPro" id="IPR012768">
    <property type="entry name" value="Trehalose_TreZ"/>
</dbReference>
<feature type="domain" description="Glycosyl hydrolase family 13 catalytic" evidence="17">
    <location>
        <begin position="118"/>
        <end position="462"/>
    </location>
</feature>
<evidence type="ECO:0000256" key="2">
    <source>
        <dbReference type="ARBA" id="ARBA00005199"/>
    </source>
</evidence>
<dbReference type="PANTHER" id="PTHR43651:SF11">
    <property type="entry name" value="MALTO-OLIGOSYLTREHALOSE TREHALOHYDROLASE"/>
    <property type="match status" value="1"/>
</dbReference>
<dbReference type="InterPro" id="IPR017853">
    <property type="entry name" value="GH"/>
</dbReference>
<dbReference type="CDD" id="cd02853">
    <property type="entry name" value="E_set_MTHase_like_N"/>
    <property type="match status" value="1"/>
</dbReference>
<dbReference type="AlphaFoldDB" id="A0A8J7M360"/>
<dbReference type="Proteomes" id="UP000636888">
    <property type="component" value="Unassembled WGS sequence"/>
</dbReference>
<evidence type="ECO:0000256" key="14">
    <source>
        <dbReference type="PIRNR" id="PIRNR006337"/>
    </source>
</evidence>
<evidence type="ECO:0000313" key="19">
    <source>
        <dbReference type="Proteomes" id="UP000636888"/>
    </source>
</evidence>
<dbReference type="PANTHER" id="PTHR43651">
    <property type="entry name" value="1,4-ALPHA-GLUCAN-BRANCHING ENZYME"/>
    <property type="match status" value="1"/>
</dbReference>
<keyword evidence="9 14" id="KW-0326">Glycosidase</keyword>
<dbReference type="Gene3D" id="1.10.10.760">
    <property type="entry name" value="E-set domains of sugar-utilizing enzymes"/>
    <property type="match status" value="1"/>
</dbReference>
<dbReference type="EC" id="3.2.1.141" evidence="4 13"/>
<evidence type="ECO:0000256" key="13">
    <source>
        <dbReference type="NCBIfam" id="TIGR02402"/>
    </source>
</evidence>
<keyword evidence="6" id="KW-0963">Cytoplasm</keyword>
<dbReference type="InterPro" id="IPR004193">
    <property type="entry name" value="Glyco_hydro_13_N"/>
</dbReference>
<name>A0A8J7M360_9BACT</name>
<dbReference type="GO" id="GO:0005992">
    <property type="term" value="P:trehalose biosynthetic process"/>
    <property type="evidence" value="ECO:0007669"/>
    <property type="project" value="UniProtKB-UniRule"/>
</dbReference>
<dbReference type="CDD" id="cd11325">
    <property type="entry name" value="AmyAc_GTHase"/>
    <property type="match status" value="1"/>
</dbReference>
<comment type="similarity">
    <text evidence="3 14">Belongs to the glycosyl hydrolase 13 family.</text>
</comment>
<dbReference type="InterPro" id="IPR006047">
    <property type="entry name" value="GH13_cat_dom"/>
</dbReference>
<evidence type="ECO:0000256" key="10">
    <source>
        <dbReference type="ARBA" id="ARBA00032057"/>
    </source>
</evidence>
<dbReference type="GO" id="GO:0033942">
    <property type="term" value="F:4-alpha-D-(1-&gt;4)-alpha-D-glucanotrehalose trehalohydrolase activity"/>
    <property type="evidence" value="ECO:0007669"/>
    <property type="project" value="UniProtKB-EC"/>
</dbReference>
<evidence type="ECO:0000256" key="7">
    <source>
        <dbReference type="ARBA" id="ARBA00022801"/>
    </source>
</evidence>
<feature type="site" description="Transition state stabilizer" evidence="16">
    <location>
        <position position="395"/>
    </location>
</feature>
<sequence>MKTTQWQLPFGATPREDGGTFFRVWAPRAEHVAVRVVTGKSYPLESEVGGYFSGHLPEVAVGDRYLYVIDGAAEFPDPASRFQPMGVHDASQVVDPGVYPWQDQQWHGLPLEEYLIYELHVGTFTTEGTFSAVIPHLDYLLELGVTAVELMPVSQYPGARNWGYDGVFPFAPQNSYGGPDELKQLVDACHARGLAVVLDVVYNHLGPEGNHLSSFGPYFTDRYKTPWGAALNFDGPDSDPVKEFFRQNALYWLNEFHLDALRLDAVDWIYDMSASHFLQELAAEVHRQRVAQGRWTYLFAENDTNDPRLLRPPALGGYGLDAQWCDNFHHALRTLLTRETTGYYEDFGRFEQLVKAYREAFVYTGDYSRYRRKRHGSPATDRPTSQFVVFAQNHDQVGNRTCGDRLSENQPMEKLLLAAATVLLSPYLPLLFMGEEYAERAPFHYFIDHSDPELIEAVRKGKAEEHASGICEGAIPDPAALSTYLDSKINLELRREGEHALVYGFYRQLIELRKRIPAFKVFTREEIEVTSFAEKRCFAVFRQAGESAALCLFSFANLREELTLPVPGALEKVIDSSESKWRGSGEAAPPRLTRSESATIVVNPFSVLVYAGTI</sequence>
<dbReference type="EMBL" id="JAEMHM010000030">
    <property type="protein sequence ID" value="MBJ6727802.1"/>
    <property type="molecule type" value="Genomic_DNA"/>
</dbReference>
<evidence type="ECO:0000256" key="5">
    <source>
        <dbReference type="ARBA" id="ARBA00015938"/>
    </source>
</evidence>
<keyword evidence="7 14" id="KW-0378">Hydrolase</keyword>
<dbReference type="Gene3D" id="3.20.20.80">
    <property type="entry name" value="Glycosidases"/>
    <property type="match status" value="1"/>
</dbReference>
<feature type="active site" description="Nucleophile" evidence="15">
    <location>
        <position position="264"/>
    </location>
</feature>
<comment type="catalytic activity">
    <reaction evidence="12 14">
        <text>hydrolysis of (1-&gt;4)-alpha-D-glucosidic linkage in 4-alpha-D-[(1-&gt;4)-alpha-D-glucanosyl]n trehalose to yield trehalose and (1-&gt;4)-alpha-D-glucan.</text>
        <dbReference type="EC" id="3.2.1.141"/>
    </reaction>
</comment>
<dbReference type="GO" id="GO:0005737">
    <property type="term" value="C:cytoplasm"/>
    <property type="evidence" value="ECO:0007669"/>
    <property type="project" value="UniProtKB-SubCell"/>
</dbReference>
<evidence type="ECO:0000256" key="16">
    <source>
        <dbReference type="PIRSR" id="PIRSR006337-3"/>
    </source>
</evidence>
<dbReference type="RefSeq" id="WP_199386943.1">
    <property type="nucleotide sequence ID" value="NZ_JAEMHM010000030.1"/>
</dbReference>
<evidence type="ECO:0000256" key="6">
    <source>
        <dbReference type="ARBA" id="ARBA00022490"/>
    </source>
</evidence>
<evidence type="ECO:0000256" key="12">
    <source>
        <dbReference type="ARBA" id="ARBA00034013"/>
    </source>
</evidence>
<dbReference type="NCBIfam" id="TIGR02402">
    <property type="entry name" value="trehalose_TreZ"/>
    <property type="match status" value="1"/>
</dbReference>
<dbReference type="InterPro" id="IPR013783">
    <property type="entry name" value="Ig-like_fold"/>
</dbReference>
<evidence type="ECO:0000256" key="9">
    <source>
        <dbReference type="ARBA" id="ARBA00023295"/>
    </source>
</evidence>